<accession>A0A7D9MVV9</accession>
<reference evidence="1 2" key="1">
    <citation type="submission" date="2019-05" db="EMBL/GenBank/DDBJ databases">
        <title>Genomic Characterization of 104 Bunyaviruses in the Families Peribunyaviridae, Nairoviridae, and Phenuiviridae.</title>
        <authorList>
            <person name="Kapuscinski M."/>
            <person name="Bergren N."/>
            <person name="Russell B."/>
            <person name="Lee J."/>
            <person name="Borland E."/>
            <person name="King D."/>
            <person name="Burkhalter K."/>
            <person name="Stenglein M."/>
            <person name="Kading R."/>
        </authorList>
    </citation>
    <scope>NUCLEOTIDE SEQUENCE [LARGE SCALE GENOMIC DNA]</scope>
    <source>
        <strain evidence="1 2">J19</strain>
    </source>
</reference>
<name>A0A7D9MVV9_9VIRU</name>
<dbReference type="EMBL" id="MK896498">
    <property type="protein sequence ID" value="QLA47045.1"/>
    <property type="molecule type" value="Viral_cRNA"/>
</dbReference>
<evidence type="ECO:0000313" key="1">
    <source>
        <dbReference type="EMBL" id="QLA47045.1"/>
    </source>
</evidence>
<sequence length="106" mass="12604">MYFELSPAINSPRWQLQVLSFRTSQRVARMFLILDKHMRDLLVLTETNSRFRIFVPFSCELRPVSLRCVCRTSQSLLLDLELSNYHWLIAITIPEMRLVCCRRLSL</sequence>
<dbReference type="KEGG" id="vg:80553758"/>
<protein>
    <submittedName>
        <fullName evidence="1">NSs</fullName>
    </submittedName>
</protein>
<keyword evidence="2" id="KW-1185">Reference proteome</keyword>
<organism evidence="1 2">
    <name type="scientific">Pacora virus</name>
    <dbReference type="NCBI Taxonomy" id="2748244"/>
    <lineage>
        <taxon>Viruses</taxon>
        <taxon>Riboviria</taxon>
        <taxon>Orthornavirae</taxon>
        <taxon>Negarnaviricota</taxon>
        <taxon>Polyploviricotina</taxon>
        <taxon>Bunyaviricetes</taxon>
        <taxon>Elliovirales</taxon>
        <taxon>Peribunyaviridae</taxon>
        <taxon>Orthobunyavirus</taxon>
        <taxon>Orthobunyavirus pacoraense</taxon>
    </lineage>
</organism>
<dbReference type="GeneID" id="80553758"/>
<evidence type="ECO:0000313" key="2">
    <source>
        <dbReference type="Proteomes" id="UP001301013"/>
    </source>
</evidence>
<dbReference type="RefSeq" id="YP_010840664.1">
    <property type="nucleotide sequence ID" value="NC_078913.1"/>
</dbReference>
<dbReference type="Proteomes" id="UP001301013">
    <property type="component" value="Genome"/>
</dbReference>
<proteinExistence type="predicted"/>